<dbReference type="SUPFAM" id="SSF56176">
    <property type="entry name" value="FAD-binding/transporter-associated domain-like"/>
    <property type="match status" value="1"/>
</dbReference>
<name>A0A7C8M8Q4_9PLEO</name>
<evidence type="ECO:0000313" key="8">
    <source>
        <dbReference type="EMBL" id="KAF2868963.1"/>
    </source>
</evidence>
<keyword evidence="5" id="KW-0560">Oxidoreductase</keyword>
<evidence type="ECO:0000256" key="1">
    <source>
        <dbReference type="ARBA" id="ARBA00001974"/>
    </source>
</evidence>
<evidence type="ECO:0000256" key="2">
    <source>
        <dbReference type="ARBA" id="ARBA00005466"/>
    </source>
</evidence>
<evidence type="ECO:0000259" key="7">
    <source>
        <dbReference type="PROSITE" id="PS51387"/>
    </source>
</evidence>
<gene>
    <name evidence="8" type="ORF">BDV95DRAFT_609222</name>
</gene>
<comment type="similarity">
    <text evidence="2">Belongs to the oxygen-dependent FAD-linked oxidoreductase family.</text>
</comment>
<keyword evidence="9" id="KW-1185">Reference proteome</keyword>
<proteinExistence type="inferred from homology"/>
<dbReference type="PROSITE" id="PS51387">
    <property type="entry name" value="FAD_PCMH"/>
    <property type="match status" value="1"/>
</dbReference>
<dbReference type="Pfam" id="PF01565">
    <property type="entry name" value="FAD_binding_4"/>
    <property type="match status" value="1"/>
</dbReference>
<accession>A0A7C8M8Q4</accession>
<feature type="signal peptide" evidence="6">
    <location>
        <begin position="1"/>
        <end position="25"/>
    </location>
</feature>
<dbReference type="InterPro" id="IPR016169">
    <property type="entry name" value="FAD-bd_PCMH_sub2"/>
</dbReference>
<dbReference type="PANTHER" id="PTHR42973">
    <property type="entry name" value="BINDING OXIDOREDUCTASE, PUTATIVE (AFU_ORTHOLOGUE AFUA_1G17690)-RELATED"/>
    <property type="match status" value="1"/>
</dbReference>
<dbReference type="Proteomes" id="UP000481861">
    <property type="component" value="Unassembled WGS sequence"/>
</dbReference>
<evidence type="ECO:0000256" key="5">
    <source>
        <dbReference type="ARBA" id="ARBA00023002"/>
    </source>
</evidence>
<reference evidence="8 9" key="1">
    <citation type="submission" date="2020-01" db="EMBL/GenBank/DDBJ databases">
        <authorList>
            <consortium name="DOE Joint Genome Institute"/>
            <person name="Haridas S."/>
            <person name="Albert R."/>
            <person name="Binder M."/>
            <person name="Bloem J."/>
            <person name="Labutti K."/>
            <person name="Salamov A."/>
            <person name="Andreopoulos B."/>
            <person name="Baker S.E."/>
            <person name="Barry K."/>
            <person name="Bills G."/>
            <person name="Bluhm B.H."/>
            <person name="Cannon C."/>
            <person name="Castanera R."/>
            <person name="Culley D.E."/>
            <person name="Daum C."/>
            <person name="Ezra D."/>
            <person name="Gonzalez J.B."/>
            <person name="Henrissat B."/>
            <person name="Kuo A."/>
            <person name="Liang C."/>
            <person name="Lipzen A."/>
            <person name="Lutzoni F."/>
            <person name="Magnuson J."/>
            <person name="Mondo S."/>
            <person name="Nolan M."/>
            <person name="Ohm R."/>
            <person name="Pangilinan J."/>
            <person name="Park H.-J.H."/>
            <person name="Ramirez L."/>
            <person name="Alfaro M."/>
            <person name="Sun H."/>
            <person name="Tritt A."/>
            <person name="Yoshinaga Y."/>
            <person name="Zwiers L.-H.L."/>
            <person name="Turgeon B.G."/>
            <person name="Goodwin S.B."/>
            <person name="Spatafora J.W."/>
            <person name="Crous P.W."/>
            <person name="Grigoriev I.V."/>
        </authorList>
    </citation>
    <scope>NUCLEOTIDE SEQUENCE [LARGE SCALE GENOMIC DNA]</scope>
    <source>
        <strain evidence="8 9">CBS 611.86</strain>
    </source>
</reference>
<feature type="domain" description="FAD-binding PCMH-type" evidence="7">
    <location>
        <begin position="130"/>
        <end position="312"/>
    </location>
</feature>
<dbReference type="Gene3D" id="3.30.465.10">
    <property type="match status" value="2"/>
</dbReference>
<organism evidence="8 9">
    <name type="scientific">Massariosphaeria phaeospora</name>
    <dbReference type="NCBI Taxonomy" id="100035"/>
    <lineage>
        <taxon>Eukaryota</taxon>
        <taxon>Fungi</taxon>
        <taxon>Dikarya</taxon>
        <taxon>Ascomycota</taxon>
        <taxon>Pezizomycotina</taxon>
        <taxon>Dothideomycetes</taxon>
        <taxon>Pleosporomycetidae</taxon>
        <taxon>Pleosporales</taxon>
        <taxon>Pleosporales incertae sedis</taxon>
        <taxon>Massariosphaeria</taxon>
    </lineage>
</organism>
<dbReference type="PANTHER" id="PTHR42973:SF39">
    <property type="entry name" value="FAD-BINDING PCMH-TYPE DOMAIN-CONTAINING PROTEIN"/>
    <property type="match status" value="1"/>
</dbReference>
<keyword evidence="4" id="KW-0274">FAD</keyword>
<evidence type="ECO:0000313" key="9">
    <source>
        <dbReference type="Proteomes" id="UP000481861"/>
    </source>
</evidence>
<dbReference type="InterPro" id="IPR012951">
    <property type="entry name" value="BBE"/>
</dbReference>
<dbReference type="GO" id="GO:0071949">
    <property type="term" value="F:FAD binding"/>
    <property type="evidence" value="ECO:0007669"/>
    <property type="project" value="InterPro"/>
</dbReference>
<dbReference type="InterPro" id="IPR050416">
    <property type="entry name" value="FAD-linked_Oxidoreductase"/>
</dbReference>
<comment type="cofactor">
    <cofactor evidence="1">
        <name>FAD</name>
        <dbReference type="ChEBI" id="CHEBI:57692"/>
    </cofactor>
</comment>
<evidence type="ECO:0000256" key="3">
    <source>
        <dbReference type="ARBA" id="ARBA00022630"/>
    </source>
</evidence>
<sequence>MAPSQMRLTWALLPVLAAIVTVVLSPSSTLYCLPGDKCFPSEEKLQVFNATVNGRLIKSTPYGAACYSGSYDAEACKALAAQKHNVGYRLSLPAGLMYTNWEADGASGCPVPELPLDGSYPTPLPKKCSLGGMSSYVVNVTSRNDIALAVDFAAKHKLRFRIKNTGHDYKGRSSGPATFAVWTHHLTDLTYIKNFRPASCPPASMQDVISVGPGVSFDELYEFAHRNGVMTMGGWAGTVGAAGGYVLGGGIGPLGHFFGMGVDNIVQFEAITADGHLRTINKCRNADLFWALRGGGGAFAAVTQVYYKLHRPQHSAVDTESGQIVCANSAAYEGLIEAFVDLQEDLRKDGQTGIWTASSSPYVVALLFVRPFQAVQGHEENMLDRWQSLTNLEGCQTKIQSAHFPNWNAAFRAAIRPVIEAGSPIGTNALVSSRLVSLDIMKSPERLRQVKDYIINLPAASRFIWQNSVGDASAAIPRNETAIHPEWRNAFAYVDTTVFGPWSGVTPEQDGLAKNISANAIAVFGTAAYYNEASVSEKDWQKSFWGTNYARLLQIKARVDPNRVFSCRMCVGSERGF</sequence>
<dbReference type="OrthoDB" id="9983560at2759"/>
<dbReference type="InterPro" id="IPR016166">
    <property type="entry name" value="FAD-bd_PCMH"/>
</dbReference>
<dbReference type="Pfam" id="PF08031">
    <property type="entry name" value="BBE"/>
    <property type="match status" value="1"/>
</dbReference>
<evidence type="ECO:0000256" key="4">
    <source>
        <dbReference type="ARBA" id="ARBA00022827"/>
    </source>
</evidence>
<keyword evidence="3" id="KW-0285">Flavoprotein</keyword>
<feature type="chain" id="PRO_5028845463" description="FAD-binding PCMH-type domain-containing protein" evidence="6">
    <location>
        <begin position="26"/>
        <end position="577"/>
    </location>
</feature>
<dbReference type="EMBL" id="JAADJZ010000017">
    <property type="protein sequence ID" value="KAF2868963.1"/>
    <property type="molecule type" value="Genomic_DNA"/>
</dbReference>
<dbReference type="GO" id="GO:0016491">
    <property type="term" value="F:oxidoreductase activity"/>
    <property type="evidence" value="ECO:0007669"/>
    <property type="project" value="UniProtKB-KW"/>
</dbReference>
<evidence type="ECO:0000256" key="6">
    <source>
        <dbReference type="SAM" id="SignalP"/>
    </source>
</evidence>
<dbReference type="AlphaFoldDB" id="A0A7C8M8Q4"/>
<dbReference type="InterPro" id="IPR036318">
    <property type="entry name" value="FAD-bd_PCMH-like_sf"/>
</dbReference>
<keyword evidence="6" id="KW-0732">Signal</keyword>
<dbReference type="InterPro" id="IPR006094">
    <property type="entry name" value="Oxid_FAD_bind_N"/>
</dbReference>
<protein>
    <recommendedName>
        <fullName evidence="7">FAD-binding PCMH-type domain-containing protein</fullName>
    </recommendedName>
</protein>
<comment type="caution">
    <text evidence="8">The sequence shown here is derived from an EMBL/GenBank/DDBJ whole genome shotgun (WGS) entry which is preliminary data.</text>
</comment>